<evidence type="ECO:0000313" key="5">
    <source>
        <dbReference type="Proteomes" id="UP000320176"/>
    </source>
</evidence>
<dbReference type="SUPFAM" id="SSF52540">
    <property type="entry name" value="P-loop containing nucleoside triphosphate hydrolases"/>
    <property type="match status" value="1"/>
</dbReference>
<comment type="caution">
    <text evidence="4">The sequence shown here is derived from an EMBL/GenBank/DDBJ whole genome shotgun (WGS) entry which is preliminary data.</text>
</comment>
<dbReference type="Pfam" id="PF00685">
    <property type="entry name" value="Sulfotransfer_1"/>
    <property type="match status" value="1"/>
</dbReference>
<sequence length="248" mass="29329">MALPGLLIIGAQKCGTSTLHASLGSHRQVCFPMNPANGKTIKEMNYFGNLWDRGHDWYASHYQDDSRIALDSTPNYLCDIEAHERMAQVLPDARLIVSLRDPIARAYSQFNHYSQHIEVTRTWDWRRPGESLAANIQAELDEPKRRWYGLLARGYYERQLQHLLSFFPRERIHVMIMERWIADPDRYFDELLAFADLEPQELTKNAVHMRAYTVDPLDRDLDRQLREIYRPHNERLFEWLGESIDEWN</sequence>
<dbReference type="RefSeq" id="WP_197454221.1">
    <property type="nucleotide sequence ID" value="NZ_CP151726.1"/>
</dbReference>
<accession>A0A5C6B946</accession>
<reference evidence="4 5" key="1">
    <citation type="submission" date="2019-02" db="EMBL/GenBank/DDBJ databases">
        <title>Deep-cultivation of Planctomycetes and their phenomic and genomic characterization uncovers novel biology.</title>
        <authorList>
            <person name="Wiegand S."/>
            <person name="Jogler M."/>
            <person name="Boedeker C."/>
            <person name="Pinto D."/>
            <person name="Vollmers J."/>
            <person name="Rivas-Marin E."/>
            <person name="Kohn T."/>
            <person name="Peeters S.H."/>
            <person name="Heuer A."/>
            <person name="Rast P."/>
            <person name="Oberbeckmann S."/>
            <person name="Bunk B."/>
            <person name="Jeske O."/>
            <person name="Meyerdierks A."/>
            <person name="Storesund J.E."/>
            <person name="Kallscheuer N."/>
            <person name="Luecker S."/>
            <person name="Lage O.M."/>
            <person name="Pohl T."/>
            <person name="Merkel B.J."/>
            <person name="Hornburger P."/>
            <person name="Mueller R.-W."/>
            <person name="Bruemmer F."/>
            <person name="Labrenz M."/>
            <person name="Spormann A.M."/>
            <person name="Op Den Camp H."/>
            <person name="Overmann J."/>
            <person name="Amann R."/>
            <person name="Jetten M.S.M."/>
            <person name="Mascher T."/>
            <person name="Medema M.H."/>
            <person name="Devos D.P."/>
            <person name="Kaster A.-K."/>
            <person name="Ovreas L."/>
            <person name="Rohde M."/>
            <person name="Galperin M.Y."/>
            <person name="Jogler C."/>
        </authorList>
    </citation>
    <scope>NUCLEOTIDE SEQUENCE [LARGE SCALE GENOMIC DNA]</scope>
    <source>
        <strain evidence="4 5">Pla52n</strain>
    </source>
</reference>
<dbReference type="GO" id="GO:0008146">
    <property type="term" value="F:sulfotransferase activity"/>
    <property type="evidence" value="ECO:0007669"/>
    <property type="project" value="InterPro"/>
</dbReference>
<dbReference type="Proteomes" id="UP000320176">
    <property type="component" value="Unassembled WGS sequence"/>
</dbReference>
<evidence type="ECO:0000256" key="2">
    <source>
        <dbReference type="ARBA" id="ARBA00023180"/>
    </source>
</evidence>
<dbReference type="EMBL" id="SJPN01000001">
    <property type="protein sequence ID" value="TWU07961.1"/>
    <property type="molecule type" value="Genomic_DNA"/>
</dbReference>
<dbReference type="AlphaFoldDB" id="A0A5C6B946"/>
<proteinExistence type="predicted"/>
<dbReference type="InterPro" id="IPR027417">
    <property type="entry name" value="P-loop_NTPase"/>
</dbReference>
<feature type="domain" description="Sulfotransferase" evidence="3">
    <location>
        <begin position="6"/>
        <end position="208"/>
    </location>
</feature>
<organism evidence="4 5">
    <name type="scientific">Stieleria varia</name>
    <dbReference type="NCBI Taxonomy" id="2528005"/>
    <lineage>
        <taxon>Bacteria</taxon>
        <taxon>Pseudomonadati</taxon>
        <taxon>Planctomycetota</taxon>
        <taxon>Planctomycetia</taxon>
        <taxon>Pirellulales</taxon>
        <taxon>Pirellulaceae</taxon>
        <taxon>Stieleria</taxon>
    </lineage>
</organism>
<evidence type="ECO:0000256" key="1">
    <source>
        <dbReference type="ARBA" id="ARBA00022679"/>
    </source>
</evidence>
<dbReference type="PANTHER" id="PTHR10605">
    <property type="entry name" value="HEPARAN SULFATE SULFOTRANSFERASE"/>
    <property type="match status" value="1"/>
</dbReference>
<evidence type="ECO:0000313" key="4">
    <source>
        <dbReference type="EMBL" id="TWU07961.1"/>
    </source>
</evidence>
<evidence type="ECO:0000259" key="3">
    <source>
        <dbReference type="Pfam" id="PF00685"/>
    </source>
</evidence>
<name>A0A5C6B946_9BACT</name>
<dbReference type="InterPro" id="IPR000863">
    <property type="entry name" value="Sulfotransferase_dom"/>
</dbReference>
<dbReference type="Gene3D" id="3.40.50.300">
    <property type="entry name" value="P-loop containing nucleotide triphosphate hydrolases"/>
    <property type="match status" value="1"/>
</dbReference>
<gene>
    <name evidence="4" type="ORF">Pla52n_05380</name>
</gene>
<keyword evidence="5" id="KW-1185">Reference proteome</keyword>
<dbReference type="InterPro" id="IPR037359">
    <property type="entry name" value="NST/OST"/>
</dbReference>
<dbReference type="PANTHER" id="PTHR10605:SF56">
    <property type="entry name" value="BIFUNCTIONAL HEPARAN SULFATE N-DEACETYLASE_N-SULFOTRANSFERASE"/>
    <property type="match status" value="1"/>
</dbReference>
<protein>
    <submittedName>
        <fullName evidence="4">Sulfotransferase domain protein</fullName>
    </submittedName>
</protein>
<keyword evidence="1 4" id="KW-0808">Transferase</keyword>
<keyword evidence="2" id="KW-0325">Glycoprotein</keyword>